<organism evidence="1 2">
    <name type="scientific">Trifolium medium</name>
    <dbReference type="NCBI Taxonomy" id="97028"/>
    <lineage>
        <taxon>Eukaryota</taxon>
        <taxon>Viridiplantae</taxon>
        <taxon>Streptophyta</taxon>
        <taxon>Embryophyta</taxon>
        <taxon>Tracheophyta</taxon>
        <taxon>Spermatophyta</taxon>
        <taxon>Magnoliopsida</taxon>
        <taxon>eudicotyledons</taxon>
        <taxon>Gunneridae</taxon>
        <taxon>Pentapetalae</taxon>
        <taxon>rosids</taxon>
        <taxon>fabids</taxon>
        <taxon>Fabales</taxon>
        <taxon>Fabaceae</taxon>
        <taxon>Papilionoideae</taxon>
        <taxon>50 kb inversion clade</taxon>
        <taxon>NPAAA clade</taxon>
        <taxon>Hologalegina</taxon>
        <taxon>IRL clade</taxon>
        <taxon>Trifolieae</taxon>
        <taxon>Trifolium</taxon>
    </lineage>
</organism>
<dbReference type="Proteomes" id="UP000265520">
    <property type="component" value="Unassembled WGS sequence"/>
</dbReference>
<feature type="non-terminal residue" evidence="1">
    <location>
        <position position="28"/>
    </location>
</feature>
<keyword evidence="2" id="KW-1185">Reference proteome</keyword>
<name>A0A392RJT6_9FABA</name>
<accession>A0A392RJT6</accession>
<reference evidence="1 2" key="1">
    <citation type="journal article" date="2018" name="Front. Plant Sci.">
        <title>Red Clover (Trifolium pratense) and Zigzag Clover (T. medium) - A Picture of Genomic Similarities and Differences.</title>
        <authorList>
            <person name="Dluhosova J."/>
            <person name="Istvanek J."/>
            <person name="Nedelnik J."/>
            <person name="Repkova J."/>
        </authorList>
    </citation>
    <scope>NUCLEOTIDE SEQUENCE [LARGE SCALE GENOMIC DNA]</scope>
    <source>
        <strain evidence="2">cv. 10/8</strain>
        <tissue evidence="1">Leaf</tissue>
    </source>
</reference>
<sequence length="28" mass="3501">MKVVNGGFWVLEEMKKMKVKEEEEFRWL</sequence>
<evidence type="ECO:0000313" key="2">
    <source>
        <dbReference type="Proteomes" id="UP000265520"/>
    </source>
</evidence>
<dbReference type="AlphaFoldDB" id="A0A392RJT6"/>
<protein>
    <submittedName>
        <fullName evidence="1">Uncharacterized protein</fullName>
    </submittedName>
</protein>
<dbReference type="EMBL" id="LXQA010238253">
    <property type="protein sequence ID" value="MCI36863.1"/>
    <property type="molecule type" value="Genomic_DNA"/>
</dbReference>
<proteinExistence type="predicted"/>
<evidence type="ECO:0000313" key="1">
    <source>
        <dbReference type="EMBL" id="MCI36863.1"/>
    </source>
</evidence>
<comment type="caution">
    <text evidence="1">The sequence shown here is derived from an EMBL/GenBank/DDBJ whole genome shotgun (WGS) entry which is preliminary data.</text>
</comment>